<dbReference type="PANTHER" id="PTHR21661:SF39">
    <property type="entry name" value="HYDROLASE, PUTATIVE (AFU_ORTHOLOGUE AFUA_3G08960)-RELATED"/>
    <property type="match status" value="1"/>
</dbReference>
<evidence type="ECO:0000256" key="1">
    <source>
        <dbReference type="ARBA" id="ARBA00010088"/>
    </source>
</evidence>
<keyword evidence="2 3" id="KW-0378">Hydrolase</keyword>
<dbReference type="InterPro" id="IPR029058">
    <property type="entry name" value="AB_hydrolase_fold"/>
</dbReference>
<evidence type="ECO:0000313" key="4">
    <source>
        <dbReference type="Proteomes" id="UP000785200"/>
    </source>
</evidence>
<evidence type="ECO:0000313" key="3">
    <source>
        <dbReference type="EMBL" id="KAG0651650.1"/>
    </source>
</evidence>
<dbReference type="Proteomes" id="UP000785200">
    <property type="component" value="Unassembled WGS sequence"/>
</dbReference>
<evidence type="ECO:0000256" key="2">
    <source>
        <dbReference type="ARBA" id="ARBA00022801"/>
    </source>
</evidence>
<dbReference type="GO" id="GO:0097176">
    <property type="term" value="P:epoxide metabolic process"/>
    <property type="evidence" value="ECO:0007669"/>
    <property type="project" value="TreeGrafter"/>
</dbReference>
<dbReference type="OrthoDB" id="7130006at2759"/>
<protein>
    <submittedName>
        <fullName evidence="3">Epoxide hydrolase</fullName>
    </submittedName>
</protein>
<dbReference type="GO" id="GO:0004301">
    <property type="term" value="F:epoxide hydrolase activity"/>
    <property type="evidence" value="ECO:0007669"/>
    <property type="project" value="TreeGrafter"/>
</dbReference>
<sequence>MAAGGGNMEKPFGYSNFPKEIIPSPKAWVEKEANLVFYREHEKGGHFAALEQPELLMGDIEEFVKQVWV</sequence>
<comment type="similarity">
    <text evidence="1">Belongs to the peptidase S33 family.</text>
</comment>
<name>A0A9P6VP69_9HELO</name>
<organism evidence="3 4">
    <name type="scientific">Hyphodiscus hymeniophilus</name>
    <dbReference type="NCBI Taxonomy" id="353542"/>
    <lineage>
        <taxon>Eukaryota</taxon>
        <taxon>Fungi</taxon>
        <taxon>Dikarya</taxon>
        <taxon>Ascomycota</taxon>
        <taxon>Pezizomycotina</taxon>
        <taxon>Leotiomycetes</taxon>
        <taxon>Helotiales</taxon>
        <taxon>Hyphodiscaceae</taxon>
        <taxon>Hyphodiscus</taxon>
    </lineage>
</organism>
<dbReference type="PANTHER" id="PTHR21661">
    <property type="entry name" value="EPOXIDE HYDROLASE 1-RELATED"/>
    <property type="match status" value="1"/>
</dbReference>
<dbReference type="AlphaFoldDB" id="A0A9P6VP69"/>
<comment type="caution">
    <text evidence="3">The sequence shown here is derived from an EMBL/GenBank/DDBJ whole genome shotgun (WGS) entry which is preliminary data.</text>
</comment>
<dbReference type="SUPFAM" id="SSF53474">
    <property type="entry name" value="alpha/beta-Hydrolases"/>
    <property type="match status" value="1"/>
</dbReference>
<proteinExistence type="inferred from homology"/>
<gene>
    <name evidence="3" type="ORF">D0Z07_2169</name>
</gene>
<dbReference type="Gene3D" id="3.40.50.1820">
    <property type="entry name" value="alpha/beta hydrolase"/>
    <property type="match status" value="1"/>
</dbReference>
<accession>A0A9P6VP69</accession>
<dbReference type="EMBL" id="VNKQ01000004">
    <property type="protein sequence ID" value="KAG0651650.1"/>
    <property type="molecule type" value="Genomic_DNA"/>
</dbReference>
<reference evidence="3" key="1">
    <citation type="submission" date="2019-07" db="EMBL/GenBank/DDBJ databases">
        <title>Hyphodiscus hymeniophilus genome sequencing and assembly.</title>
        <authorList>
            <person name="Kramer G."/>
            <person name="Nodwell J."/>
        </authorList>
    </citation>
    <scope>NUCLEOTIDE SEQUENCE</scope>
    <source>
        <strain evidence="3">ATCC 34498</strain>
    </source>
</reference>
<keyword evidence="4" id="KW-1185">Reference proteome</keyword>